<name>A0A5D4T8V6_9BACI</name>
<protein>
    <submittedName>
        <fullName evidence="2">Uncharacterized protein</fullName>
    </submittedName>
</protein>
<keyword evidence="1" id="KW-0472">Membrane</keyword>
<sequence length="103" mass="11673">MIISDSIVSIGRKENDMSHKKIIFILSLLVAIGIAFTPVIGIRHDADGIIYFGFPADMFVYYGNGGWSTSSLGPFFNIAFFYVIFLQLYNWITKKKLVKNIDK</sequence>
<gene>
    <name evidence="2" type="ORF">FZC75_11120</name>
</gene>
<evidence type="ECO:0000313" key="3">
    <source>
        <dbReference type="Proteomes" id="UP000324517"/>
    </source>
</evidence>
<feature type="transmembrane region" description="Helical" evidence="1">
    <location>
        <begin position="72"/>
        <end position="92"/>
    </location>
</feature>
<organism evidence="2 3">
    <name type="scientific">Sutcliffiella horikoshii</name>
    <dbReference type="NCBI Taxonomy" id="79883"/>
    <lineage>
        <taxon>Bacteria</taxon>
        <taxon>Bacillati</taxon>
        <taxon>Bacillota</taxon>
        <taxon>Bacilli</taxon>
        <taxon>Bacillales</taxon>
        <taxon>Bacillaceae</taxon>
        <taxon>Sutcliffiella</taxon>
    </lineage>
</organism>
<reference evidence="2 3" key="1">
    <citation type="submission" date="2019-08" db="EMBL/GenBank/DDBJ databases">
        <title>Bacillus genomes from the desert of Cuatro Cienegas, Coahuila.</title>
        <authorList>
            <person name="Olmedo-Alvarez G."/>
        </authorList>
    </citation>
    <scope>NUCLEOTIDE SEQUENCE [LARGE SCALE GENOMIC DNA]</scope>
    <source>
        <strain evidence="2 3">CH98b_3T</strain>
    </source>
</reference>
<dbReference type="EMBL" id="VTET01000005">
    <property type="protein sequence ID" value="TYS71709.1"/>
    <property type="molecule type" value="Genomic_DNA"/>
</dbReference>
<dbReference type="RefSeq" id="WP_187442433.1">
    <property type="nucleotide sequence ID" value="NZ_VTET01000005.1"/>
</dbReference>
<keyword evidence="1" id="KW-0812">Transmembrane</keyword>
<feature type="transmembrane region" description="Helical" evidence="1">
    <location>
        <begin position="22"/>
        <end position="42"/>
    </location>
</feature>
<evidence type="ECO:0000313" key="2">
    <source>
        <dbReference type="EMBL" id="TYS71709.1"/>
    </source>
</evidence>
<proteinExistence type="predicted"/>
<comment type="caution">
    <text evidence="2">The sequence shown here is derived from an EMBL/GenBank/DDBJ whole genome shotgun (WGS) entry which is preliminary data.</text>
</comment>
<evidence type="ECO:0000256" key="1">
    <source>
        <dbReference type="SAM" id="Phobius"/>
    </source>
</evidence>
<accession>A0A5D4T8V6</accession>
<keyword evidence="1" id="KW-1133">Transmembrane helix</keyword>
<dbReference type="Proteomes" id="UP000324517">
    <property type="component" value="Unassembled WGS sequence"/>
</dbReference>
<dbReference type="AlphaFoldDB" id="A0A5D4T8V6"/>